<dbReference type="AlphaFoldDB" id="A0A5B8YZZ4"/>
<evidence type="ECO:0000313" key="2">
    <source>
        <dbReference type="EMBL" id="QED46007.1"/>
    </source>
</evidence>
<evidence type="ECO:0000313" key="3">
    <source>
        <dbReference type="Proteomes" id="UP000321555"/>
    </source>
</evidence>
<dbReference type="STRING" id="1742359.GCA_001439625_01025"/>
<accession>A0A5B8YZZ4</accession>
<keyword evidence="1" id="KW-0175">Coiled coil</keyword>
<protein>
    <submittedName>
        <fullName evidence="2">Uncharacterized protein</fullName>
    </submittedName>
</protein>
<feature type="coiled-coil region" evidence="1">
    <location>
        <begin position="89"/>
        <end position="123"/>
    </location>
</feature>
<organism evidence="2 3">
    <name type="scientific">Cytobacillus dafuensis</name>
    <name type="common">Bacillus dafuensis</name>
    <dbReference type="NCBI Taxonomy" id="1742359"/>
    <lineage>
        <taxon>Bacteria</taxon>
        <taxon>Bacillati</taxon>
        <taxon>Bacillota</taxon>
        <taxon>Bacilli</taxon>
        <taxon>Bacillales</taxon>
        <taxon>Bacillaceae</taxon>
        <taxon>Cytobacillus</taxon>
    </lineage>
</organism>
<proteinExistence type="predicted"/>
<keyword evidence="3" id="KW-1185">Reference proteome</keyword>
<reference evidence="3" key="1">
    <citation type="submission" date="2019-08" db="EMBL/GenBank/DDBJ databases">
        <authorList>
            <person name="Zheng X."/>
        </authorList>
    </citation>
    <scope>NUCLEOTIDE SEQUENCE [LARGE SCALE GENOMIC DNA]</scope>
    <source>
        <strain evidence="3">FJAT-25496</strain>
    </source>
</reference>
<gene>
    <name evidence="2" type="ORF">FSZ17_01075</name>
</gene>
<name>A0A5B8YZZ4_CYTDA</name>
<dbReference type="KEGG" id="bda:FSZ17_01075"/>
<sequence>MRKVLFIASLVCFVLGILHVFGFSYSIIDFMYNDITLDTDTEKSINKITTRVVEGLTVMAFSLTGFLVWEQRSHESQEAAFKESLVSLLDEIKEQQGKTQSQNAKLEEKIDEAKHKILSYNGKKNKKHSK</sequence>
<dbReference type="Proteomes" id="UP000321555">
    <property type="component" value="Chromosome"/>
</dbReference>
<evidence type="ECO:0000256" key="1">
    <source>
        <dbReference type="SAM" id="Coils"/>
    </source>
</evidence>
<dbReference type="EMBL" id="CP042593">
    <property type="protein sequence ID" value="QED46007.1"/>
    <property type="molecule type" value="Genomic_DNA"/>
</dbReference>
<dbReference type="RefSeq" id="WP_057776078.1">
    <property type="nucleotide sequence ID" value="NZ_CP042593.1"/>
</dbReference>